<dbReference type="EMBL" id="JBHTNZ010000040">
    <property type="protein sequence ID" value="MFD1463681.1"/>
    <property type="molecule type" value="Genomic_DNA"/>
</dbReference>
<sequence>MFWIYALCGLLFFLCLISIKLFMPSFEKEKYYSRVAENYTRSEFERKRLKKGKVTLWLSDKMLPKIFQNPFFKLDRLLGKNIKQIIEVMGKYTSVEEMVAMKIVQATLFTSPVISACFVLNGYYIAIPIFFVIFFVKGIHDVKASFAQMQREITKDLPKFIEQMKMALETGKSFVTVFREMEKSCGPKMKLLLTRLNGNLQDMEPSEAIEIFARDTTIPVMLPFATAIKIGINSGYEEGKVYLEDIREELVKLRRTALEEITKSRPQRVMFIKMGIVFFSIGSVIICFVTLFSDILSTF</sequence>
<proteinExistence type="predicted"/>
<comment type="caution">
    <text evidence="2">The sequence shown here is derived from an EMBL/GenBank/DDBJ whole genome shotgun (WGS) entry which is preliminary data.</text>
</comment>
<dbReference type="RefSeq" id="WP_229523823.1">
    <property type="nucleotide sequence ID" value="NZ_JAFFQR010000042.1"/>
</dbReference>
<protein>
    <recommendedName>
        <fullName evidence="4">Flp pilus assembly protein TadB</fullName>
    </recommendedName>
</protein>
<evidence type="ECO:0000313" key="3">
    <source>
        <dbReference type="Proteomes" id="UP001597340"/>
    </source>
</evidence>
<keyword evidence="1" id="KW-1133">Transmembrane helix</keyword>
<keyword evidence="1" id="KW-0812">Transmembrane</keyword>
<keyword evidence="1" id="KW-0472">Membrane</keyword>
<evidence type="ECO:0000256" key="1">
    <source>
        <dbReference type="SAM" id="Phobius"/>
    </source>
</evidence>
<accession>A0ABW4DIM4</accession>
<gene>
    <name evidence="2" type="ORF">ACFQ5D_20485</name>
</gene>
<keyword evidence="3" id="KW-1185">Reference proteome</keyword>
<evidence type="ECO:0008006" key="4">
    <source>
        <dbReference type="Google" id="ProtNLM"/>
    </source>
</evidence>
<organism evidence="2 3">
    <name type="scientific">Paenibacillus farraposensis</name>
    <dbReference type="NCBI Taxonomy" id="2807095"/>
    <lineage>
        <taxon>Bacteria</taxon>
        <taxon>Bacillati</taxon>
        <taxon>Bacillota</taxon>
        <taxon>Bacilli</taxon>
        <taxon>Bacillales</taxon>
        <taxon>Paenibacillaceae</taxon>
        <taxon>Paenibacillus</taxon>
    </lineage>
</organism>
<evidence type="ECO:0000313" key="2">
    <source>
        <dbReference type="EMBL" id="MFD1463681.1"/>
    </source>
</evidence>
<name>A0ABW4DIM4_9BACL</name>
<dbReference type="Proteomes" id="UP001597340">
    <property type="component" value="Unassembled WGS sequence"/>
</dbReference>
<reference evidence="3" key="1">
    <citation type="journal article" date="2019" name="Int. J. Syst. Evol. Microbiol.">
        <title>The Global Catalogue of Microorganisms (GCM) 10K type strain sequencing project: providing services to taxonomists for standard genome sequencing and annotation.</title>
        <authorList>
            <consortium name="The Broad Institute Genomics Platform"/>
            <consortium name="The Broad Institute Genome Sequencing Center for Infectious Disease"/>
            <person name="Wu L."/>
            <person name="Ma J."/>
        </authorList>
    </citation>
    <scope>NUCLEOTIDE SEQUENCE [LARGE SCALE GENOMIC DNA]</scope>
    <source>
        <strain evidence="3">CCM 9147</strain>
    </source>
</reference>
<feature type="transmembrane region" description="Helical" evidence="1">
    <location>
        <begin position="113"/>
        <end position="136"/>
    </location>
</feature>
<feature type="transmembrane region" description="Helical" evidence="1">
    <location>
        <begin position="271"/>
        <end position="292"/>
    </location>
</feature>